<comment type="caution">
    <text evidence="1">The sequence shown here is derived from an EMBL/GenBank/DDBJ whole genome shotgun (WGS) entry which is preliminary data.</text>
</comment>
<proteinExistence type="predicted"/>
<dbReference type="AlphaFoldDB" id="A0A4Y3NFA7"/>
<sequence>MASWVKVVFREAAAKTVISPDMEDPGLGEPVAGRVVPDAQAVKLPARPMAKAPATTEFVTRFRKFLI</sequence>
<accession>A0A4Y3NFA7</accession>
<name>A0A4Y3NFA7_PAEAU</name>
<gene>
    <name evidence="1" type="ORF">AAU01_01540</name>
</gene>
<organism evidence="1 2">
    <name type="scientific">Paenarthrobacter aurescens</name>
    <name type="common">Arthrobacter aurescens</name>
    <dbReference type="NCBI Taxonomy" id="43663"/>
    <lineage>
        <taxon>Bacteria</taxon>
        <taxon>Bacillati</taxon>
        <taxon>Actinomycetota</taxon>
        <taxon>Actinomycetes</taxon>
        <taxon>Micrococcales</taxon>
        <taxon>Micrococcaceae</taxon>
        <taxon>Paenarthrobacter</taxon>
    </lineage>
</organism>
<protein>
    <submittedName>
        <fullName evidence="1">Uncharacterized protein</fullName>
    </submittedName>
</protein>
<dbReference type="EMBL" id="BJMD01000001">
    <property type="protein sequence ID" value="GEB17399.1"/>
    <property type="molecule type" value="Genomic_DNA"/>
</dbReference>
<evidence type="ECO:0000313" key="1">
    <source>
        <dbReference type="EMBL" id="GEB17399.1"/>
    </source>
</evidence>
<evidence type="ECO:0000313" key="2">
    <source>
        <dbReference type="Proteomes" id="UP000317715"/>
    </source>
</evidence>
<keyword evidence="2" id="KW-1185">Reference proteome</keyword>
<dbReference type="Proteomes" id="UP000317715">
    <property type="component" value="Unassembled WGS sequence"/>
</dbReference>
<reference evidence="1 2" key="1">
    <citation type="submission" date="2019-06" db="EMBL/GenBank/DDBJ databases">
        <title>Whole genome shotgun sequence of Paenarthrobacter aurescens NBRC 12136.</title>
        <authorList>
            <person name="Hosoyama A."/>
            <person name="Uohara A."/>
            <person name="Ohji S."/>
            <person name="Ichikawa N."/>
        </authorList>
    </citation>
    <scope>NUCLEOTIDE SEQUENCE [LARGE SCALE GENOMIC DNA]</scope>
    <source>
        <strain evidence="1 2">NBRC 12136</strain>
    </source>
</reference>